<dbReference type="SUPFAM" id="SSF51230">
    <property type="entry name" value="Single hybrid motif"/>
    <property type="match status" value="1"/>
</dbReference>
<feature type="non-terminal residue" evidence="3">
    <location>
        <position position="1"/>
    </location>
</feature>
<protein>
    <recommendedName>
        <fullName evidence="1">Lipoyl-binding domain-containing protein</fullName>
    </recommendedName>
</protein>
<evidence type="ECO:0000313" key="2">
    <source>
        <dbReference type="EMBL" id="RVU14425.1"/>
    </source>
</evidence>
<evidence type="ECO:0000313" key="4">
    <source>
        <dbReference type="Proteomes" id="UP000283128"/>
    </source>
</evidence>
<accession>A0A437PCQ2</accession>
<dbReference type="Proteomes" id="UP000283128">
    <property type="component" value="Unassembled WGS sequence"/>
</dbReference>
<keyword evidence="4" id="KW-1185">Reference proteome</keyword>
<name>A0A437PCQ2_9ACTN</name>
<reference evidence="3 4" key="1">
    <citation type="submission" date="2019-01" db="EMBL/GenBank/DDBJ databases">
        <title>Genome sequences of Streptomyces and Rhizobium isolates collected from root and soil.</title>
        <authorList>
            <person name="Chhettri S."/>
            <person name="Sevigny J.L."/>
            <person name="Sen A."/>
            <person name="Ennis N."/>
            <person name="Tisa L."/>
        </authorList>
    </citation>
    <scope>NUCLEOTIDE SEQUENCE [LARGE SCALE GENOMIC DNA]</scope>
    <source>
        <strain evidence="3 4">San01</strain>
    </source>
</reference>
<organism evidence="3 4">
    <name type="scientific">Streptomyces antnestii</name>
    <dbReference type="NCBI Taxonomy" id="2494256"/>
    <lineage>
        <taxon>Bacteria</taxon>
        <taxon>Bacillati</taxon>
        <taxon>Actinomycetota</taxon>
        <taxon>Actinomycetes</taxon>
        <taxon>Kitasatosporales</taxon>
        <taxon>Streptomycetaceae</taxon>
        <taxon>Streptomyces</taxon>
    </lineage>
</organism>
<dbReference type="EMBL" id="RZYA01000016">
    <property type="protein sequence ID" value="RVU20019.1"/>
    <property type="molecule type" value="Genomic_DNA"/>
</dbReference>
<feature type="domain" description="Lipoyl-binding" evidence="1">
    <location>
        <begin position="1"/>
        <end position="38"/>
    </location>
</feature>
<dbReference type="CDD" id="cd06850">
    <property type="entry name" value="biotinyl_domain"/>
    <property type="match status" value="1"/>
</dbReference>
<comment type="caution">
    <text evidence="3">The sequence shown here is derived from an EMBL/GenBank/DDBJ whole genome shotgun (WGS) entry which is preliminary data.</text>
</comment>
<dbReference type="InterPro" id="IPR011053">
    <property type="entry name" value="Single_hybrid_motif"/>
</dbReference>
<dbReference type="OrthoDB" id="9760256at2"/>
<sequence length="40" mass="4173">LEAMKMEQPLNAHRSGTIKGLSAEIGASITSGATICEIKD</sequence>
<dbReference type="EMBL" id="RZYA01000045">
    <property type="protein sequence ID" value="RVU14425.1"/>
    <property type="molecule type" value="Genomic_DNA"/>
</dbReference>
<dbReference type="InterPro" id="IPR000089">
    <property type="entry name" value="Biotin_lipoyl"/>
</dbReference>
<dbReference type="AlphaFoldDB" id="A0A437PCQ2"/>
<evidence type="ECO:0000313" key="3">
    <source>
        <dbReference type="EMBL" id="RVU20019.1"/>
    </source>
</evidence>
<proteinExistence type="predicted"/>
<dbReference type="Gene3D" id="2.40.50.100">
    <property type="match status" value="1"/>
</dbReference>
<evidence type="ECO:0000259" key="1">
    <source>
        <dbReference type="Pfam" id="PF00364"/>
    </source>
</evidence>
<gene>
    <name evidence="3" type="ORF">EOT10_28905</name>
    <name evidence="2" type="ORF">EOT10_40785</name>
</gene>
<dbReference type="Pfam" id="PF00364">
    <property type="entry name" value="Biotin_lipoyl"/>
    <property type="match status" value="1"/>
</dbReference>
<dbReference type="RefSeq" id="WP_146003141.1">
    <property type="nucleotide sequence ID" value="NZ_RZYA01000016.1"/>
</dbReference>